<evidence type="ECO:0000259" key="1">
    <source>
        <dbReference type="Pfam" id="PF13843"/>
    </source>
</evidence>
<protein>
    <recommendedName>
        <fullName evidence="1">PiggyBac transposable element-derived protein domain-containing protein</fullName>
    </recommendedName>
</protein>
<dbReference type="EMBL" id="JANEYF010001760">
    <property type="protein sequence ID" value="KAJ8957775.1"/>
    <property type="molecule type" value="Genomic_DNA"/>
</dbReference>
<dbReference type="InterPro" id="IPR029526">
    <property type="entry name" value="PGBD"/>
</dbReference>
<name>A0AAV8Z154_9CUCU</name>
<accession>A0AAV8Z154</accession>
<feature type="domain" description="PiggyBac transposable element-derived protein" evidence="1">
    <location>
        <begin position="1"/>
        <end position="78"/>
    </location>
</feature>
<evidence type="ECO:0000313" key="2">
    <source>
        <dbReference type="EMBL" id="KAJ8957775.1"/>
    </source>
</evidence>
<organism evidence="2 3">
    <name type="scientific">Rhamnusium bicolor</name>
    <dbReference type="NCBI Taxonomy" id="1586634"/>
    <lineage>
        <taxon>Eukaryota</taxon>
        <taxon>Metazoa</taxon>
        <taxon>Ecdysozoa</taxon>
        <taxon>Arthropoda</taxon>
        <taxon>Hexapoda</taxon>
        <taxon>Insecta</taxon>
        <taxon>Pterygota</taxon>
        <taxon>Neoptera</taxon>
        <taxon>Endopterygota</taxon>
        <taxon>Coleoptera</taxon>
        <taxon>Polyphaga</taxon>
        <taxon>Cucujiformia</taxon>
        <taxon>Chrysomeloidea</taxon>
        <taxon>Cerambycidae</taxon>
        <taxon>Lepturinae</taxon>
        <taxon>Rhagiini</taxon>
        <taxon>Rhamnusium</taxon>
    </lineage>
</organism>
<dbReference type="PANTHER" id="PTHR46599:SF3">
    <property type="entry name" value="PIGGYBAC TRANSPOSABLE ELEMENT-DERIVED PROTEIN 4"/>
    <property type="match status" value="1"/>
</dbReference>
<gene>
    <name evidence="2" type="ORF">NQ314_006487</name>
</gene>
<dbReference type="PANTHER" id="PTHR46599">
    <property type="entry name" value="PIGGYBAC TRANSPOSABLE ELEMENT-DERIVED PROTEIN 4"/>
    <property type="match status" value="1"/>
</dbReference>
<keyword evidence="3" id="KW-1185">Reference proteome</keyword>
<dbReference type="AlphaFoldDB" id="A0AAV8Z154"/>
<comment type="caution">
    <text evidence="2">The sequence shown here is derived from an EMBL/GenBank/DDBJ whole genome shotgun (WGS) entry which is preliminary data.</text>
</comment>
<sequence>MEPLFHQGRILFTDNFHTSAVLAQELLNQKTHLVGTLRKKRKLNPTEVTTKKLKREMIAREHNGVVVLKWQDKRDIPTLS</sequence>
<dbReference type="Proteomes" id="UP001162156">
    <property type="component" value="Unassembled WGS sequence"/>
</dbReference>
<proteinExistence type="predicted"/>
<reference evidence="2" key="1">
    <citation type="journal article" date="2023" name="Insect Mol. Biol.">
        <title>Genome sequencing provides insights into the evolution of gene families encoding plant cell wall-degrading enzymes in longhorned beetles.</title>
        <authorList>
            <person name="Shin N.R."/>
            <person name="Okamura Y."/>
            <person name="Kirsch R."/>
            <person name="Pauchet Y."/>
        </authorList>
    </citation>
    <scope>NUCLEOTIDE SEQUENCE</scope>
    <source>
        <strain evidence="2">RBIC_L_NR</strain>
    </source>
</reference>
<evidence type="ECO:0000313" key="3">
    <source>
        <dbReference type="Proteomes" id="UP001162156"/>
    </source>
</evidence>
<dbReference type="Pfam" id="PF13843">
    <property type="entry name" value="DDE_Tnp_1_7"/>
    <property type="match status" value="1"/>
</dbReference>